<dbReference type="InterPro" id="IPR012337">
    <property type="entry name" value="RNaseH-like_sf"/>
</dbReference>
<dbReference type="SUPFAM" id="SSF53098">
    <property type="entry name" value="Ribonuclease H-like"/>
    <property type="match status" value="1"/>
</dbReference>
<dbReference type="Pfam" id="PF00929">
    <property type="entry name" value="RNase_T"/>
    <property type="match status" value="1"/>
</dbReference>
<sequence length="401" mass="44001">MMLIFSGRRWSVREIDTGAKIIVVDPAKGGVPPRFGGEPGLIHDRVIEKMRDIYTGDQIPVYMDRTAAELLSEARTHYHAAGFGRSAIVNIGPRNWFLATGCGTVRTATLALALQGVGHQVERHDGFLEVTCGIDAQPLEKTLAQWAEGAAVDFFAAGPNLVFEPYHPYLDEDLLRTDARSSRLDVDALPGLCARLLKGFVPSSVEAETFRAPSADIPPLPDAEYRFVALDVETANGDCASICQIGLACVRHDGTIDSWSSYIDPEAPFEPFNTRLHGIGPEKVRGAPKFVDAVPRIAPLLSRHVIFQHSAFDQRAIEGAFALAGLPVPEWRWRDSVRIARYAWPEFRGDGGHGLAHLKDRLGLDFAHHDAAEDARAAALVVILAEQKMGVVFEEILNRRT</sequence>
<dbReference type="GO" id="GO:0008408">
    <property type="term" value="F:3'-5' exonuclease activity"/>
    <property type="evidence" value="ECO:0007669"/>
    <property type="project" value="TreeGrafter"/>
</dbReference>
<dbReference type="Proteomes" id="UP000186221">
    <property type="component" value="Unassembled WGS sequence"/>
</dbReference>
<dbReference type="GO" id="GO:0005829">
    <property type="term" value="C:cytosol"/>
    <property type="evidence" value="ECO:0007669"/>
    <property type="project" value="TreeGrafter"/>
</dbReference>
<dbReference type="STRING" id="453582.SAMN05421580_1182"/>
<gene>
    <name evidence="2" type="ORF">SAMN05421580_1182</name>
</gene>
<dbReference type="Gene3D" id="3.30.420.10">
    <property type="entry name" value="Ribonuclease H-like superfamily/Ribonuclease H"/>
    <property type="match status" value="1"/>
</dbReference>
<evidence type="ECO:0000259" key="1">
    <source>
        <dbReference type="SMART" id="SM00479"/>
    </source>
</evidence>
<evidence type="ECO:0000313" key="2">
    <source>
        <dbReference type="EMBL" id="SIT21759.1"/>
    </source>
</evidence>
<dbReference type="SMART" id="SM00479">
    <property type="entry name" value="EXOIII"/>
    <property type="match status" value="1"/>
</dbReference>
<dbReference type="RefSeq" id="WP_245826620.1">
    <property type="nucleotide sequence ID" value="NZ_FTOG01000018.1"/>
</dbReference>
<dbReference type="PANTHER" id="PTHR30231">
    <property type="entry name" value="DNA POLYMERASE III SUBUNIT EPSILON"/>
    <property type="match status" value="1"/>
</dbReference>
<protein>
    <submittedName>
        <fullName evidence="2">DNA polymerase III, epsilon subunit</fullName>
    </submittedName>
</protein>
<dbReference type="PANTHER" id="PTHR30231:SF42">
    <property type="entry name" value="EXONUCLEASE"/>
    <property type="match status" value="1"/>
</dbReference>
<dbReference type="EMBL" id="FTOG01000018">
    <property type="protein sequence ID" value="SIT21759.1"/>
    <property type="molecule type" value="Genomic_DNA"/>
</dbReference>
<organism evidence="2 3">
    <name type="scientific">Rhodobacter aestuarii</name>
    <dbReference type="NCBI Taxonomy" id="453582"/>
    <lineage>
        <taxon>Bacteria</taxon>
        <taxon>Pseudomonadati</taxon>
        <taxon>Pseudomonadota</taxon>
        <taxon>Alphaproteobacteria</taxon>
        <taxon>Rhodobacterales</taxon>
        <taxon>Rhodobacter group</taxon>
        <taxon>Rhodobacter</taxon>
    </lineage>
</organism>
<proteinExistence type="predicted"/>
<keyword evidence="3" id="KW-1185">Reference proteome</keyword>
<feature type="domain" description="Exonuclease" evidence="1">
    <location>
        <begin position="226"/>
        <end position="391"/>
    </location>
</feature>
<dbReference type="InterPro" id="IPR036397">
    <property type="entry name" value="RNaseH_sf"/>
</dbReference>
<name>A0A1N7QG43_9RHOB</name>
<accession>A0A1N7QG43</accession>
<dbReference type="InterPro" id="IPR013520">
    <property type="entry name" value="Ribonucl_H"/>
</dbReference>
<dbReference type="AlphaFoldDB" id="A0A1N7QG43"/>
<dbReference type="GO" id="GO:0006259">
    <property type="term" value="P:DNA metabolic process"/>
    <property type="evidence" value="ECO:0007669"/>
    <property type="project" value="UniProtKB-ARBA"/>
</dbReference>
<evidence type="ECO:0000313" key="3">
    <source>
        <dbReference type="Proteomes" id="UP000186221"/>
    </source>
</evidence>
<dbReference type="GO" id="GO:0003676">
    <property type="term" value="F:nucleic acid binding"/>
    <property type="evidence" value="ECO:0007669"/>
    <property type="project" value="InterPro"/>
</dbReference>
<reference evidence="3" key="1">
    <citation type="submission" date="2017-01" db="EMBL/GenBank/DDBJ databases">
        <authorList>
            <person name="Varghese N."/>
            <person name="Submissions S."/>
        </authorList>
    </citation>
    <scope>NUCLEOTIDE SEQUENCE [LARGE SCALE GENOMIC DNA]</scope>
    <source>
        <strain evidence="3">DSM 19945</strain>
    </source>
</reference>